<feature type="compositionally biased region" description="Polar residues" evidence="7">
    <location>
        <begin position="790"/>
        <end position="810"/>
    </location>
</feature>
<dbReference type="Pfam" id="PF00211">
    <property type="entry name" value="Guanylate_cyc"/>
    <property type="match status" value="1"/>
</dbReference>
<dbReference type="PROSITE" id="PS50125">
    <property type="entry name" value="GUANYLATE_CYCLASE_2"/>
    <property type="match status" value="1"/>
</dbReference>
<feature type="compositionally biased region" description="Basic and acidic residues" evidence="7">
    <location>
        <begin position="37"/>
        <end position="48"/>
    </location>
</feature>
<dbReference type="Gene3D" id="3.30.70.1230">
    <property type="entry name" value="Nucleotide cyclase"/>
    <property type="match status" value="1"/>
</dbReference>
<proteinExistence type="predicted"/>
<gene>
    <name evidence="10" type="ORF">SEMRO_1129_G244340.1</name>
</gene>
<evidence type="ECO:0000259" key="9">
    <source>
        <dbReference type="PROSITE" id="PS50125"/>
    </source>
</evidence>
<feature type="transmembrane region" description="Helical" evidence="8">
    <location>
        <begin position="59"/>
        <end position="83"/>
    </location>
</feature>
<keyword evidence="5 8" id="KW-0472">Membrane</keyword>
<evidence type="ECO:0000256" key="5">
    <source>
        <dbReference type="ARBA" id="ARBA00023136"/>
    </source>
</evidence>
<evidence type="ECO:0000256" key="2">
    <source>
        <dbReference type="ARBA" id="ARBA00022692"/>
    </source>
</evidence>
<protein>
    <submittedName>
        <fullName evidence="10">Receptor-type guanylate cyclase gcy</fullName>
    </submittedName>
</protein>
<dbReference type="AlphaFoldDB" id="A0A9N8HS28"/>
<dbReference type="GO" id="GO:0004383">
    <property type="term" value="F:guanylate cyclase activity"/>
    <property type="evidence" value="ECO:0007669"/>
    <property type="project" value="TreeGrafter"/>
</dbReference>
<feature type="compositionally biased region" description="Basic and acidic residues" evidence="7">
    <location>
        <begin position="774"/>
        <end position="789"/>
    </location>
</feature>
<evidence type="ECO:0000256" key="4">
    <source>
        <dbReference type="ARBA" id="ARBA00022989"/>
    </source>
</evidence>
<dbReference type="GO" id="GO:0005886">
    <property type="term" value="C:plasma membrane"/>
    <property type="evidence" value="ECO:0007669"/>
    <property type="project" value="TreeGrafter"/>
</dbReference>
<evidence type="ECO:0000256" key="7">
    <source>
        <dbReference type="SAM" id="MobiDB-lite"/>
    </source>
</evidence>
<evidence type="ECO:0000256" key="6">
    <source>
        <dbReference type="ARBA" id="ARBA00023239"/>
    </source>
</evidence>
<dbReference type="GO" id="GO:0004016">
    <property type="term" value="F:adenylate cyclase activity"/>
    <property type="evidence" value="ECO:0007669"/>
    <property type="project" value="TreeGrafter"/>
</dbReference>
<dbReference type="SMART" id="SM00044">
    <property type="entry name" value="CYCc"/>
    <property type="match status" value="1"/>
</dbReference>
<comment type="subcellular location">
    <subcellularLocation>
        <location evidence="1">Membrane</location>
    </subcellularLocation>
</comment>
<dbReference type="CDD" id="cd07302">
    <property type="entry name" value="CHD"/>
    <property type="match status" value="1"/>
</dbReference>
<dbReference type="PANTHER" id="PTHR11920:SF335">
    <property type="entry name" value="GUANYLATE CYCLASE"/>
    <property type="match status" value="1"/>
</dbReference>
<dbReference type="InterPro" id="IPR029787">
    <property type="entry name" value="Nucleotide_cyclase"/>
</dbReference>
<feature type="transmembrane region" description="Helical" evidence="8">
    <location>
        <begin position="472"/>
        <end position="496"/>
    </location>
</feature>
<evidence type="ECO:0000256" key="1">
    <source>
        <dbReference type="ARBA" id="ARBA00004370"/>
    </source>
</evidence>
<dbReference type="GO" id="GO:0000166">
    <property type="term" value="F:nucleotide binding"/>
    <property type="evidence" value="ECO:0007669"/>
    <property type="project" value="UniProtKB-KW"/>
</dbReference>
<keyword evidence="6" id="KW-0456">Lyase</keyword>
<keyword evidence="2 8" id="KW-0812">Transmembrane</keyword>
<feature type="compositionally biased region" description="Low complexity" evidence="7">
    <location>
        <begin position="14"/>
        <end position="34"/>
    </location>
</feature>
<dbReference type="InterPro" id="IPR050401">
    <property type="entry name" value="Cyclic_nucleotide_synthase"/>
</dbReference>
<dbReference type="InterPro" id="IPR001054">
    <property type="entry name" value="A/G_cyclase"/>
</dbReference>
<keyword evidence="10" id="KW-0675">Receptor</keyword>
<dbReference type="GO" id="GO:0007168">
    <property type="term" value="P:receptor guanylyl cyclase signaling pathway"/>
    <property type="evidence" value="ECO:0007669"/>
    <property type="project" value="TreeGrafter"/>
</dbReference>
<feature type="compositionally biased region" description="Basic and acidic residues" evidence="7">
    <location>
        <begin position="542"/>
        <end position="554"/>
    </location>
</feature>
<sequence length="810" mass="90232">MTMDHDLEQSVGDGNSTSHGNTNTNTNASNASGAMENEEKRLRDQTSRNLAKKENQAVFMLRILVMLLLLTVTSVVLVGVYLYSTGAEQKDFEEGFEIHAAQLAESMGNSVERKLVAFGSLATALTSYAKATGAQFPFVTLPDFAERVSETRVLGDIPSVLWMPLITDAKRPAWEDYAFANRGAVTQNFEKDNLLRQEQDNYFQQIANANTNGMNRQLQQEEQEVDPNIIQEGGGYIYHLRIYNPMGGLVEPNGTGPYLPGWQGSPVGRYRGGMINFNWDNALAFKGADLAKTLLQEQEPKVIHHAMAVPQPQFRAGVTDFLERSQYRNRLTNYVEDPLAFVTYPVFDTLNSTTRNPVGILAANTYLRVYFQGVLPSRAKGIICVLSNTYNQTVSYLVNGQNATFLGTEDVHDPKYDHMEVALDVTTFVKMRSSAETRAYLTVPLHDTIGRYYLKVYPTDETKAEYTTNNPILYTVIVGLIFVLTALVFVIFDMWVEKRQNVVMKRAVESGAIVNSLFPEQVQARLYEDKPQEKTQGNGKWKAKDNQDHGLDAVDTEKTGKQLNRGSQIADEYENCTVLFSDLAGFTAWSSARTPSEVFELLETLFNAIDAIALRRKIFKVETIGDCWLGVCGLPEPNPKHAVAMARFADDSRRKAQEIFTSLTDHLGPDTATLQLRTGLHSGSVTAGVLRGQKSRFQLFGDTVNTASRMESKGEASRIHASKTTADALIAQGKGHWLKAREDKIVAKGKGEMQTYWIDPSQDVTSYAPSTHLSVDDTRSEDNEAHNHQANETQSQAHETQSQAWTVCEV</sequence>
<feature type="domain" description="Guanylate cyclase" evidence="9">
    <location>
        <begin position="577"/>
        <end position="711"/>
    </location>
</feature>
<evidence type="ECO:0000256" key="8">
    <source>
        <dbReference type="SAM" id="Phobius"/>
    </source>
</evidence>
<dbReference type="PANTHER" id="PTHR11920">
    <property type="entry name" value="GUANYLYL CYCLASE"/>
    <property type="match status" value="1"/>
</dbReference>
<keyword evidence="3" id="KW-0547">Nucleotide-binding</keyword>
<dbReference type="GO" id="GO:0001653">
    <property type="term" value="F:peptide receptor activity"/>
    <property type="evidence" value="ECO:0007669"/>
    <property type="project" value="TreeGrafter"/>
</dbReference>
<dbReference type="EMBL" id="CAICTM010001127">
    <property type="protein sequence ID" value="CAB9520723.1"/>
    <property type="molecule type" value="Genomic_DNA"/>
</dbReference>
<accession>A0A9N8HS28</accession>
<evidence type="ECO:0000313" key="10">
    <source>
        <dbReference type="EMBL" id="CAB9520723.1"/>
    </source>
</evidence>
<dbReference type="Proteomes" id="UP001153069">
    <property type="component" value="Unassembled WGS sequence"/>
</dbReference>
<organism evidence="10 11">
    <name type="scientific">Seminavis robusta</name>
    <dbReference type="NCBI Taxonomy" id="568900"/>
    <lineage>
        <taxon>Eukaryota</taxon>
        <taxon>Sar</taxon>
        <taxon>Stramenopiles</taxon>
        <taxon>Ochrophyta</taxon>
        <taxon>Bacillariophyta</taxon>
        <taxon>Bacillariophyceae</taxon>
        <taxon>Bacillariophycidae</taxon>
        <taxon>Naviculales</taxon>
        <taxon>Naviculaceae</taxon>
        <taxon>Seminavis</taxon>
    </lineage>
</organism>
<keyword evidence="4 8" id="KW-1133">Transmembrane helix</keyword>
<reference evidence="10" key="1">
    <citation type="submission" date="2020-06" db="EMBL/GenBank/DDBJ databases">
        <authorList>
            <consortium name="Plant Systems Biology data submission"/>
        </authorList>
    </citation>
    <scope>NUCLEOTIDE SEQUENCE</scope>
    <source>
        <strain evidence="10">D6</strain>
    </source>
</reference>
<dbReference type="GO" id="GO:0035556">
    <property type="term" value="P:intracellular signal transduction"/>
    <property type="evidence" value="ECO:0007669"/>
    <property type="project" value="InterPro"/>
</dbReference>
<feature type="region of interest" description="Disordered" evidence="7">
    <location>
        <begin position="1"/>
        <end position="48"/>
    </location>
</feature>
<dbReference type="SUPFAM" id="SSF55073">
    <property type="entry name" value="Nucleotide cyclase"/>
    <property type="match status" value="1"/>
</dbReference>
<evidence type="ECO:0000256" key="3">
    <source>
        <dbReference type="ARBA" id="ARBA00022741"/>
    </source>
</evidence>
<keyword evidence="11" id="KW-1185">Reference proteome</keyword>
<feature type="region of interest" description="Disordered" evidence="7">
    <location>
        <begin position="531"/>
        <end position="554"/>
    </location>
</feature>
<comment type="caution">
    <text evidence="10">The sequence shown here is derived from an EMBL/GenBank/DDBJ whole genome shotgun (WGS) entry which is preliminary data.</text>
</comment>
<evidence type="ECO:0000313" key="11">
    <source>
        <dbReference type="Proteomes" id="UP001153069"/>
    </source>
</evidence>
<feature type="region of interest" description="Disordered" evidence="7">
    <location>
        <begin position="767"/>
        <end position="810"/>
    </location>
</feature>
<name>A0A9N8HS28_9STRA</name>